<dbReference type="EMBL" id="ML119760">
    <property type="protein sequence ID" value="RPA75615.1"/>
    <property type="molecule type" value="Genomic_DNA"/>
</dbReference>
<evidence type="ECO:0000313" key="2">
    <source>
        <dbReference type="Proteomes" id="UP000275078"/>
    </source>
</evidence>
<organism evidence="1 2">
    <name type="scientific">Ascobolus immersus RN42</name>
    <dbReference type="NCBI Taxonomy" id="1160509"/>
    <lineage>
        <taxon>Eukaryota</taxon>
        <taxon>Fungi</taxon>
        <taxon>Dikarya</taxon>
        <taxon>Ascomycota</taxon>
        <taxon>Pezizomycotina</taxon>
        <taxon>Pezizomycetes</taxon>
        <taxon>Pezizales</taxon>
        <taxon>Ascobolaceae</taxon>
        <taxon>Ascobolus</taxon>
    </lineage>
</organism>
<gene>
    <name evidence="1" type="ORF">BJ508DRAFT_331922</name>
</gene>
<proteinExistence type="predicted"/>
<dbReference type="AlphaFoldDB" id="A0A3N4HP61"/>
<name>A0A3N4HP61_ASCIM</name>
<sequence length="281" mass="33392">MASFSSLPPELCLAIGKHITAWPDFAAFRQLDSRTYNLFSSRSNHIQNNQFAITDEDLDILSEFLFLMQLDDEVGRVFRRIISETVGATTSNLEPRFTSLRLDEEEKVRITTFHEWVMAKNILRLIEKIEQTATARAEDNSKEDIEFWKAPTALFQHMRRYKRRGRWDDDFEAYAEFRTRVCACHIEYRSMFSMMDIQSEMEGRRTMPLYFAKSVEYGVPYAQALLDSVAFKTKRSRRMEEAARRLAKLERVFAMVSRMLRYDEFLYQKGARRERRTWGRF</sequence>
<keyword evidence="2" id="KW-1185">Reference proteome</keyword>
<dbReference type="Proteomes" id="UP000275078">
    <property type="component" value="Unassembled WGS sequence"/>
</dbReference>
<accession>A0A3N4HP61</accession>
<protein>
    <submittedName>
        <fullName evidence="1">Uncharacterized protein</fullName>
    </submittedName>
</protein>
<reference evidence="1 2" key="1">
    <citation type="journal article" date="2018" name="Nat. Ecol. Evol.">
        <title>Pezizomycetes genomes reveal the molecular basis of ectomycorrhizal truffle lifestyle.</title>
        <authorList>
            <person name="Murat C."/>
            <person name="Payen T."/>
            <person name="Noel B."/>
            <person name="Kuo A."/>
            <person name="Morin E."/>
            <person name="Chen J."/>
            <person name="Kohler A."/>
            <person name="Krizsan K."/>
            <person name="Balestrini R."/>
            <person name="Da Silva C."/>
            <person name="Montanini B."/>
            <person name="Hainaut M."/>
            <person name="Levati E."/>
            <person name="Barry K.W."/>
            <person name="Belfiori B."/>
            <person name="Cichocki N."/>
            <person name="Clum A."/>
            <person name="Dockter R.B."/>
            <person name="Fauchery L."/>
            <person name="Guy J."/>
            <person name="Iotti M."/>
            <person name="Le Tacon F."/>
            <person name="Lindquist E.A."/>
            <person name="Lipzen A."/>
            <person name="Malagnac F."/>
            <person name="Mello A."/>
            <person name="Molinier V."/>
            <person name="Miyauchi S."/>
            <person name="Poulain J."/>
            <person name="Riccioni C."/>
            <person name="Rubini A."/>
            <person name="Sitrit Y."/>
            <person name="Splivallo R."/>
            <person name="Traeger S."/>
            <person name="Wang M."/>
            <person name="Zifcakova L."/>
            <person name="Wipf D."/>
            <person name="Zambonelli A."/>
            <person name="Paolocci F."/>
            <person name="Nowrousian M."/>
            <person name="Ottonello S."/>
            <person name="Baldrian P."/>
            <person name="Spatafora J.W."/>
            <person name="Henrissat B."/>
            <person name="Nagy L.G."/>
            <person name="Aury J.M."/>
            <person name="Wincker P."/>
            <person name="Grigoriev I.V."/>
            <person name="Bonfante P."/>
            <person name="Martin F.M."/>
        </authorList>
    </citation>
    <scope>NUCLEOTIDE SEQUENCE [LARGE SCALE GENOMIC DNA]</scope>
    <source>
        <strain evidence="1 2">RN42</strain>
    </source>
</reference>
<evidence type="ECO:0000313" key="1">
    <source>
        <dbReference type="EMBL" id="RPA75615.1"/>
    </source>
</evidence>